<dbReference type="Proteomes" id="UP000249661">
    <property type="component" value="Unassembled WGS sequence"/>
</dbReference>
<reference evidence="1" key="1">
    <citation type="submission" date="2018-02" db="EMBL/GenBank/DDBJ databases">
        <title>The genomes of Aspergillus section Nigri reveals drivers in fungal speciation.</title>
        <authorList>
            <consortium name="DOE Joint Genome Institute"/>
            <person name="Vesth T.C."/>
            <person name="Nybo J."/>
            <person name="Theobald S."/>
            <person name="Brandl J."/>
            <person name="Frisvad J.C."/>
            <person name="Nielsen K.F."/>
            <person name="Lyhne E.K."/>
            <person name="Kogle M.E."/>
            <person name="Kuo A."/>
            <person name="Riley R."/>
            <person name="Clum A."/>
            <person name="Nolan M."/>
            <person name="Lipzen A."/>
            <person name="Salamov A."/>
            <person name="Henrissat B."/>
            <person name="Wiebenga A."/>
            <person name="De vries R.P."/>
            <person name="Grigoriev I.V."/>
            <person name="Mortensen U.H."/>
            <person name="Andersen M.R."/>
            <person name="Baker S.E."/>
        </authorList>
    </citation>
    <scope>NUCLEOTIDE SEQUENCE</scope>
    <source>
        <strain evidence="1">CBS 121060</strain>
    </source>
</reference>
<evidence type="ECO:0000313" key="1">
    <source>
        <dbReference type="EMBL" id="RAH70492.1"/>
    </source>
</evidence>
<sequence>MLHYPLHCPLHHCATIHEVYWLCNEEHHHHRHHQSEDSNKDYPQSKPAITIQPPPIFKHNITQPNPTTPPNNHHHHHHQTHPAISYPTTTPPQPPEMPAQKTLFLLGGSGYIGTQLLHLATQPPHNFTTIRALSRTPQTDTHLATHGATPIRGDLRSHSTITTESRAADAVICLATAYTFGQSASYDELGLPEDVAALDAIAAGLAGSNKPLALASGTLLYAPHPEGQETDETSPVDANPINTRSKTDAYVLALGERHGFRAMSVRLAPFVYGRGGSGLGAFMRQARGTGSFVTVGGGGKCTTTVHVDDAAGLFLLAVGRGGAGETFNASAETRVTFSEMFGALAEVLGVRVVDLTEAEAREKLGEMVARFLGTENRASGDKARRVLGWVPSGPGVLEDIRSGSYRELARELNGN</sequence>
<proteinExistence type="predicted"/>
<organism evidence="1 2">
    <name type="scientific">Aspergillus aculeatinus CBS 121060</name>
    <dbReference type="NCBI Taxonomy" id="1448322"/>
    <lineage>
        <taxon>Eukaryota</taxon>
        <taxon>Fungi</taxon>
        <taxon>Dikarya</taxon>
        <taxon>Ascomycota</taxon>
        <taxon>Pezizomycotina</taxon>
        <taxon>Eurotiomycetes</taxon>
        <taxon>Eurotiomycetidae</taxon>
        <taxon>Eurotiales</taxon>
        <taxon>Aspergillaceae</taxon>
        <taxon>Aspergillus</taxon>
        <taxon>Aspergillus subgen. Circumdati</taxon>
    </lineage>
</organism>
<protein>
    <submittedName>
        <fullName evidence="1">NAD(P)-binding protein</fullName>
    </submittedName>
</protein>
<gene>
    <name evidence="1" type="ORF">BO66DRAFT_82153</name>
</gene>
<accession>A0ACD1HAQ2</accession>
<evidence type="ECO:0000313" key="2">
    <source>
        <dbReference type="Proteomes" id="UP000249661"/>
    </source>
</evidence>
<name>A0ACD1HAQ2_9EURO</name>
<keyword evidence="2" id="KW-1185">Reference proteome</keyword>
<dbReference type="EMBL" id="KZ824954">
    <property type="protein sequence ID" value="RAH70492.1"/>
    <property type="molecule type" value="Genomic_DNA"/>
</dbReference>